<evidence type="ECO:0000313" key="3">
    <source>
        <dbReference type="EMBL" id="MER7379086.1"/>
    </source>
</evidence>
<sequence>MVAFRAGVFGLVFGGARLTFHLLDLLETPLDIRSAVNPRRLLAVNRRAVTTQLLVGAPVFGVVVGVGGEIVVALLEGPLGPIVWLRAAGLVSGIACALAYALAVTAWGQWLVFARIWLPLTGRLPWDVMTFLDDAYRRGAAPGRSGLPVPPRPPTTPPRPGPPEPLRGSGAAPRTAWASSSRCWELTEQSSQNSSLSNWCEAQGH</sequence>
<keyword evidence="2" id="KW-0812">Transmembrane</keyword>
<name>A0ABV1Y5J2_9ACTN</name>
<evidence type="ECO:0000256" key="1">
    <source>
        <dbReference type="SAM" id="MobiDB-lite"/>
    </source>
</evidence>
<dbReference type="RefSeq" id="WP_190074936.1">
    <property type="nucleotide sequence ID" value="NZ_BNBM01000021.1"/>
</dbReference>
<keyword evidence="4" id="KW-1185">Reference proteome</keyword>
<gene>
    <name evidence="3" type="ORF">ABT384_41500</name>
</gene>
<organism evidence="3 4">
    <name type="scientific">Streptomyces lanatus</name>
    <dbReference type="NCBI Taxonomy" id="66900"/>
    <lineage>
        <taxon>Bacteria</taxon>
        <taxon>Bacillati</taxon>
        <taxon>Actinomycetota</taxon>
        <taxon>Actinomycetes</taxon>
        <taxon>Kitasatosporales</taxon>
        <taxon>Streptomycetaceae</taxon>
        <taxon>Streptomyces</taxon>
    </lineage>
</organism>
<evidence type="ECO:0000313" key="4">
    <source>
        <dbReference type="Proteomes" id="UP001486207"/>
    </source>
</evidence>
<feature type="transmembrane region" description="Helical" evidence="2">
    <location>
        <begin position="53"/>
        <end position="75"/>
    </location>
</feature>
<feature type="compositionally biased region" description="Pro residues" evidence="1">
    <location>
        <begin position="148"/>
        <end position="165"/>
    </location>
</feature>
<accession>A0ABV1Y5J2</accession>
<protein>
    <submittedName>
        <fullName evidence="3">Uncharacterized protein</fullName>
    </submittedName>
</protein>
<reference evidence="3 4" key="1">
    <citation type="submission" date="2024-06" db="EMBL/GenBank/DDBJ databases">
        <title>The Natural Products Discovery Center: Release of the First 8490 Sequenced Strains for Exploring Actinobacteria Biosynthetic Diversity.</title>
        <authorList>
            <person name="Kalkreuter E."/>
            <person name="Kautsar S.A."/>
            <person name="Yang D."/>
            <person name="Bader C.D."/>
            <person name="Teijaro C.N."/>
            <person name="Fluegel L."/>
            <person name="Davis C.M."/>
            <person name="Simpson J.R."/>
            <person name="Lauterbach L."/>
            <person name="Steele A.D."/>
            <person name="Gui C."/>
            <person name="Meng S."/>
            <person name="Li G."/>
            <person name="Viehrig K."/>
            <person name="Ye F."/>
            <person name="Su P."/>
            <person name="Kiefer A.F."/>
            <person name="Nichols A."/>
            <person name="Cepeda A.J."/>
            <person name="Yan W."/>
            <person name="Fan B."/>
            <person name="Jiang Y."/>
            <person name="Adhikari A."/>
            <person name="Zheng C.-J."/>
            <person name="Schuster L."/>
            <person name="Cowan T.M."/>
            <person name="Smanski M.J."/>
            <person name="Chevrette M.G."/>
            <person name="De Carvalho L.P.S."/>
            <person name="Shen B."/>
        </authorList>
    </citation>
    <scope>NUCLEOTIDE SEQUENCE [LARGE SCALE GENOMIC DNA]</scope>
    <source>
        <strain evidence="3 4">NPDC000155</strain>
    </source>
</reference>
<proteinExistence type="predicted"/>
<feature type="transmembrane region" description="Helical" evidence="2">
    <location>
        <begin position="87"/>
        <end position="113"/>
    </location>
</feature>
<feature type="region of interest" description="Disordered" evidence="1">
    <location>
        <begin position="142"/>
        <end position="180"/>
    </location>
</feature>
<comment type="caution">
    <text evidence="3">The sequence shown here is derived from an EMBL/GenBank/DDBJ whole genome shotgun (WGS) entry which is preliminary data.</text>
</comment>
<keyword evidence="2" id="KW-1133">Transmembrane helix</keyword>
<dbReference type="EMBL" id="JBEPFB010000029">
    <property type="protein sequence ID" value="MER7379086.1"/>
    <property type="molecule type" value="Genomic_DNA"/>
</dbReference>
<dbReference type="Proteomes" id="UP001486207">
    <property type="component" value="Unassembled WGS sequence"/>
</dbReference>
<keyword evidence="2" id="KW-0472">Membrane</keyword>
<evidence type="ECO:0000256" key="2">
    <source>
        <dbReference type="SAM" id="Phobius"/>
    </source>
</evidence>